<dbReference type="RefSeq" id="WP_306976292.1">
    <property type="nucleotide sequence ID" value="NZ_JAUSTQ010000005.1"/>
</dbReference>
<dbReference type="Pfam" id="PF03646">
    <property type="entry name" value="FlaG"/>
    <property type="match status" value="1"/>
</dbReference>
<dbReference type="PANTHER" id="PTHR37166:SF1">
    <property type="entry name" value="PROTEIN FLAG"/>
    <property type="match status" value="1"/>
</dbReference>
<protein>
    <submittedName>
        <fullName evidence="2">Flagellar protein FlaG</fullName>
    </submittedName>
</protein>
<keyword evidence="3" id="KW-1185">Reference proteome</keyword>
<feature type="compositionally biased region" description="Polar residues" evidence="1">
    <location>
        <begin position="1"/>
        <end position="22"/>
    </location>
</feature>
<organism evidence="2 3">
    <name type="scientific">Alkalibacillus salilacus</name>
    <dbReference type="NCBI Taxonomy" id="284582"/>
    <lineage>
        <taxon>Bacteria</taxon>
        <taxon>Bacillati</taxon>
        <taxon>Bacillota</taxon>
        <taxon>Bacilli</taxon>
        <taxon>Bacillales</taxon>
        <taxon>Bacillaceae</taxon>
        <taxon>Alkalibacillus</taxon>
    </lineage>
</organism>
<feature type="region of interest" description="Disordered" evidence="1">
    <location>
        <begin position="1"/>
        <end position="52"/>
    </location>
</feature>
<feature type="compositionally biased region" description="Basic and acidic residues" evidence="1">
    <location>
        <begin position="39"/>
        <end position="52"/>
    </location>
</feature>
<name>A0ABT9VFK8_9BACI</name>
<dbReference type="Proteomes" id="UP001224359">
    <property type="component" value="Unassembled WGS sequence"/>
</dbReference>
<gene>
    <name evidence="2" type="ORF">J2S77_001634</name>
</gene>
<comment type="caution">
    <text evidence="2">The sequence shown here is derived from an EMBL/GenBank/DDBJ whole genome shotgun (WGS) entry which is preliminary data.</text>
</comment>
<accession>A0ABT9VFK8</accession>
<evidence type="ECO:0000256" key="1">
    <source>
        <dbReference type="SAM" id="MobiDB-lite"/>
    </source>
</evidence>
<keyword evidence="2" id="KW-0282">Flagellum</keyword>
<evidence type="ECO:0000313" key="3">
    <source>
        <dbReference type="Proteomes" id="UP001224359"/>
    </source>
</evidence>
<dbReference type="EMBL" id="JAUSTQ010000005">
    <property type="protein sequence ID" value="MDQ0159650.1"/>
    <property type="molecule type" value="Genomic_DNA"/>
</dbReference>
<evidence type="ECO:0000313" key="2">
    <source>
        <dbReference type="EMBL" id="MDQ0159650.1"/>
    </source>
</evidence>
<proteinExistence type="predicted"/>
<dbReference type="InterPro" id="IPR005186">
    <property type="entry name" value="FlaG"/>
</dbReference>
<dbReference type="Gene3D" id="3.30.160.170">
    <property type="entry name" value="FlaG-like"/>
    <property type="match status" value="1"/>
</dbReference>
<dbReference type="NCBIfam" id="NF005834">
    <property type="entry name" value="PRK07738.1"/>
    <property type="match status" value="1"/>
</dbReference>
<keyword evidence="2" id="KW-0969">Cilium</keyword>
<dbReference type="InterPro" id="IPR035924">
    <property type="entry name" value="FlaG-like_sf"/>
</dbReference>
<dbReference type="PANTHER" id="PTHR37166">
    <property type="entry name" value="PROTEIN FLAG"/>
    <property type="match status" value="1"/>
</dbReference>
<reference evidence="2 3" key="1">
    <citation type="submission" date="2023-07" db="EMBL/GenBank/DDBJ databases">
        <title>Genomic Encyclopedia of Type Strains, Phase IV (KMG-IV): sequencing the most valuable type-strain genomes for metagenomic binning, comparative biology and taxonomic classification.</title>
        <authorList>
            <person name="Goeker M."/>
        </authorList>
    </citation>
    <scope>NUCLEOTIDE SEQUENCE [LARGE SCALE GENOMIC DNA]</scope>
    <source>
        <strain evidence="2 3">DSM 16460</strain>
    </source>
</reference>
<keyword evidence="2" id="KW-0966">Cell projection</keyword>
<sequence>MKVDQVLSNPQLLQRSGTSEALSQLDKTKPKLQAMNDEASSKRDGSGEDMTRDRAEELVEGMNEFLEPAETSIRYEMHDKLDRYYISIVDQETDEVVKEIPPEKLLDVYAAMAEFMGFIVDERI</sequence>
<dbReference type="SUPFAM" id="SSF160214">
    <property type="entry name" value="FlaG-like"/>
    <property type="match status" value="1"/>
</dbReference>